<evidence type="ECO:0000256" key="3">
    <source>
        <dbReference type="ARBA" id="ARBA00022729"/>
    </source>
</evidence>
<feature type="domain" description="Gram-positive cocci surface proteins LPxTG" evidence="8">
    <location>
        <begin position="188"/>
        <end position="223"/>
    </location>
</feature>
<feature type="transmembrane region" description="Helical" evidence="6">
    <location>
        <begin position="197"/>
        <end position="217"/>
    </location>
</feature>
<dbReference type="PROSITE" id="PS50847">
    <property type="entry name" value="GRAM_POS_ANCHORING"/>
    <property type="match status" value="1"/>
</dbReference>
<dbReference type="Proteomes" id="UP000824260">
    <property type="component" value="Unassembled WGS sequence"/>
</dbReference>
<organism evidence="9 10">
    <name type="scientific">Candidatus Pullichristensenella stercorigallinarum</name>
    <dbReference type="NCBI Taxonomy" id="2840909"/>
    <lineage>
        <taxon>Bacteria</taxon>
        <taxon>Bacillati</taxon>
        <taxon>Bacillota</taxon>
        <taxon>Clostridia</taxon>
        <taxon>Candidatus Pullichristensenella</taxon>
    </lineage>
</organism>
<keyword evidence="4" id="KW-0572">Peptidoglycan-anchor</keyword>
<dbReference type="EMBL" id="DVFZ01000057">
    <property type="protein sequence ID" value="HIQ82642.1"/>
    <property type="molecule type" value="Genomic_DNA"/>
</dbReference>
<gene>
    <name evidence="9" type="ORF">IAA52_06015</name>
</gene>
<name>A0A9D1CW31_9FIRM</name>
<keyword evidence="6" id="KW-0812">Transmembrane</keyword>
<dbReference type="PANTHER" id="PTHR48184">
    <property type="entry name" value="RICIN B-TYPE LECTIN DOMAIN-CONTAINING PROTEIN"/>
    <property type="match status" value="1"/>
</dbReference>
<reference evidence="9" key="2">
    <citation type="journal article" date="2021" name="PeerJ">
        <title>Extensive microbial diversity within the chicken gut microbiome revealed by metagenomics and culture.</title>
        <authorList>
            <person name="Gilroy R."/>
            <person name="Ravi A."/>
            <person name="Getino M."/>
            <person name="Pursley I."/>
            <person name="Horton D.L."/>
            <person name="Alikhan N.F."/>
            <person name="Baker D."/>
            <person name="Gharbi K."/>
            <person name="Hall N."/>
            <person name="Watson M."/>
            <person name="Adriaenssens E.M."/>
            <person name="Foster-Nyarko E."/>
            <person name="Jarju S."/>
            <person name="Secka A."/>
            <person name="Antonio M."/>
            <person name="Oren A."/>
            <person name="Chaudhuri R.R."/>
            <person name="La Ragione R."/>
            <person name="Hildebrand F."/>
            <person name="Pallen M.J."/>
        </authorList>
    </citation>
    <scope>NUCLEOTIDE SEQUENCE</scope>
    <source>
        <strain evidence="9">ChiSjej6B24-2974</strain>
    </source>
</reference>
<evidence type="ECO:0000256" key="5">
    <source>
        <dbReference type="SAM" id="MobiDB-lite"/>
    </source>
</evidence>
<keyword evidence="6" id="KW-0472">Membrane</keyword>
<dbReference type="NCBIfam" id="TIGR01167">
    <property type="entry name" value="LPXTG_anchor"/>
    <property type="match status" value="1"/>
</dbReference>
<keyword evidence="3 7" id="KW-0732">Signal</keyword>
<feature type="chain" id="PRO_5039302196" evidence="7">
    <location>
        <begin position="24"/>
        <end position="223"/>
    </location>
</feature>
<feature type="region of interest" description="Disordered" evidence="5">
    <location>
        <begin position="69"/>
        <end position="193"/>
    </location>
</feature>
<evidence type="ECO:0000259" key="8">
    <source>
        <dbReference type="PROSITE" id="PS50847"/>
    </source>
</evidence>
<evidence type="ECO:0000256" key="7">
    <source>
        <dbReference type="SAM" id="SignalP"/>
    </source>
</evidence>
<dbReference type="InterPro" id="IPR019931">
    <property type="entry name" value="LPXTG_anchor"/>
</dbReference>
<evidence type="ECO:0000313" key="10">
    <source>
        <dbReference type="Proteomes" id="UP000824260"/>
    </source>
</evidence>
<sequence>MKKVRIILVAVLLLTLLTSTAFAASLSASYSDGVIRWSVSGLEGPVDVYIDGERVDSLIPGYTSGQKTVTLEPGSTHTVSISGSASDSVTFTVPGATPTEEPTPVPTEEPTPAPTEEPTPVPTEEPTPAPTEEPTPAPTEEPTPAPTEEPTPVPTEEPTPVPTEEPTPVPTQAPTQAPSDSDNDDDEVPKTGDNSTWAAYAVAGVMALALLGLAFCVRKARNH</sequence>
<dbReference type="PANTHER" id="PTHR48184:SF3">
    <property type="entry name" value="SCP DOMAIN-CONTAINING PROTEIN"/>
    <property type="match status" value="1"/>
</dbReference>
<evidence type="ECO:0000256" key="1">
    <source>
        <dbReference type="ARBA" id="ARBA00022512"/>
    </source>
</evidence>
<dbReference type="AlphaFoldDB" id="A0A9D1CW31"/>
<protein>
    <submittedName>
        <fullName evidence="9">LPXTG cell wall anchor domain-containing protein</fullName>
    </submittedName>
</protein>
<evidence type="ECO:0000256" key="2">
    <source>
        <dbReference type="ARBA" id="ARBA00022525"/>
    </source>
</evidence>
<proteinExistence type="predicted"/>
<reference evidence="9" key="1">
    <citation type="submission" date="2020-10" db="EMBL/GenBank/DDBJ databases">
        <authorList>
            <person name="Gilroy R."/>
        </authorList>
    </citation>
    <scope>NUCLEOTIDE SEQUENCE</scope>
    <source>
        <strain evidence="9">ChiSjej6B24-2974</strain>
    </source>
</reference>
<feature type="compositionally biased region" description="Pro residues" evidence="5">
    <location>
        <begin position="101"/>
        <end position="171"/>
    </location>
</feature>
<keyword evidence="2" id="KW-0964">Secreted</keyword>
<evidence type="ECO:0000256" key="4">
    <source>
        <dbReference type="ARBA" id="ARBA00023088"/>
    </source>
</evidence>
<evidence type="ECO:0000256" key="6">
    <source>
        <dbReference type="SAM" id="Phobius"/>
    </source>
</evidence>
<keyword evidence="1" id="KW-0134">Cell wall</keyword>
<feature type="signal peptide" evidence="7">
    <location>
        <begin position="1"/>
        <end position="23"/>
    </location>
</feature>
<comment type="caution">
    <text evidence="9">The sequence shown here is derived from an EMBL/GenBank/DDBJ whole genome shotgun (WGS) entry which is preliminary data.</text>
</comment>
<keyword evidence="6" id="KW-1133">Transmembrane helix</keyword>
<accession>A0A9D1CW31</accession>
<evidence type="ECO:0000313" key="9">
    <source>
        <dbReference type="EMBL" id="HIQ82642.1"/>
    </source>
</evidence>
<feature type="compositionally biased region" description="Polar residues" evidence="5">
    <location>
        <begin position="69"/>
        <end position="91"/>
    </location>
</feature>